<keyword evidence="2" id="KW-1185">Reference proteome</keyword>
<proteinExistence type="predicted"/>
<protein>
    <submittedName>
        <fullName evidence="1">Uncharacterized protein</fullName>
    </submittedName>
</protein>
<reference evidence="2" key="1">
    <citation type="journal article" date="2019" name="Int. J. Syst. Evol. Microbiol.">
        <title>The Global Catalogue of Microorganisms (GCM) 10K type strain sequencing project: providing services to taxonomists for standard genome sequencing and annotation.</title>
        <authorList>
            <consortium name="The Broad Institute Genomics Platform"/>
            <consortium name="The Broad Institute Genome Sequencing Center for Infectious Disease"/>
            <person name="Wu L."/>
            <person name="Ma J."/>
        </authorList>
    </citation>
    <scope>NUCLEOTIDE SEQUENCE [LARGE SCALE GENOMIC DNA]</scope>
    <source>
        <strain evidence="2">KCTC 42953</strain>
    </source>
</reference>
<gene>
    <name evidence="1" type="ORF">ACFODZ_07380</name>
</gene>
<name>A0ABV7J7G9_9GAMM</name>
<accession>A0ABV7J7G9</accession>
<evidence type="ECO:0000313" key="2">
    <source>
        <dbReference type="Proteomes" id="UP001595533"/>
    </source>
</evidence>
<dbReference type="EMBL" id="JBHRTS010000003">
    <property type="protein sequence ID" value="MFC3194058.1"/>
    <property type="molecule type" value="Genomic_DNA"/>
</dbReference>
<dbReference type="Proteomes" id="UP001595533">
    <property type="component" value="Unassembled WGS sequence"/>
</dbReference>
<sequence length="180" mass="19773">MLPILNQSNELKMKILIITAILLLASFASCLRATTTPQQSTEESYTTVGNYSYFCNNYCDTYKNQMCSPPGDTATDFQFEILSGDLSTPQTSNGYQFKLAGHEAVYLEFKCPPLGSGTACSGNGPKSIEFDKNGHVDCSVTSKSNNPNDEHKTLYCKNKSSDSHHHLNILSFGCGAYYAF</sequence>
<organism evidence="1 2">
    <name type="scientific">Marinicella sediminis</name>
    <dbReference type="NCBI Taxonomy" id="1792834"/>
    <lineage>
        <taxon>Bacteria</taxon>
        <taxon>Pseudomonadati</taxon>
        <taxon>Pseudomonadota</taxon>
        <taxon>Gammaproteobacteria</taxon>
        <taxon>Lysobacterales</taxon>
        <taxon>Marinicellaceae</taxon>
        <taxon>Marinicella</taxon>
    </lineage>
</organism>
<comment type="caution">
    <text evidence="1">The sequence shown here is derived from an EMBL/GenBank/DDBJ whole genome shotgun (WGS) entry which is preliminary data.</text>
</comment>
<dbReference type="RefSeq" id="WP_077412076.1">
    <property type="nucleotide sequence ID" value="NZ_JBHRTS010000003.1"/>
</dbReference>
<evidence type="ECO:0000313" key="1">
    <source>
        <dbReference type="EMBL" id="MFC3194058.1"/>
    </source>
</evidence>